<dbReference type="Pfam" id="PF13727">
    <property type="entry name" value="CoA_binding_3"/>
    <property type="match status" value="1"/>
</dbReference>
<dbReference type="GO" id="GO:0016780">
    <property type="term" value="F:phosphotransferase activity, for other substituted phosphate groups"/>
    <property type="evidence" value="ECO:0007669"/>
    <property type="project" value="TreeGrafter"/>
</dbReference>
<feature type="transmembrane region" description="Helical" evidence="7">
    <location>
        <begin position="110"/>
        <end position="128"/>
    </location>
</feature>
<dbReference type="STRING" id="518766.Rmar_1487"/>
<evidence type="ECO:0000256" key="1">
    <source>
        <dbReference type="ARBA" id="ARBA00004141"/>
    </source>
</evidence>
<name>D0MIR6_RHOM4</name>
<dbReference type="eggNOG" id="COG2148">
    <property type="taxonomic scope" value="Bacteria"/>
</dbReference>
<comment type="similarity">
    <text evidence="2">Belongs to the bacterial sugar transferase family.</text>
</comment>
<dbReference type="Gene3D" id="3.40.50.720">
    <property type="entry name" value="NAD(P)-binding Rossmann-like Domain"/>
    <property type="match status" value="1"/>
</dbReference>
<accession>D0MIR6</accession>
<evidence type="ECO:0000256" key="3">
    <source>
        <dbReference type="ARBA" id="ARBA00022679"/>
    </source>
</evidence>
<dbReference type="InterPro" id="IPR017475">
    <property type="entry name" value="EPS_sugar_tfrase"/>
</dbReference>
<keyword evidence="6 7" id="KW-0472">Membrane</keyword>
<feature type="transmembrane region" description="Helical" evidence="7">
    <location>
        <begin position="45"/>
        <end position="66"/>
    </location>
</feature>
<comment type="subcellular location">
    <subcellularLocation>
        <location evidence="1">Membrane</location>
        <topology evidence="1">Multi-pass membrane protein</topology>
    </subcellularLocation>
</comment>
<proteinExistence type="inferred from homology"/>
<dbReference type="KEGG" id="rmr:Rmar_1487"/>
<evidence type="ECO:0000256" key="7">
    <source>
        <dbReference type="SAM" id="Phobius"/>
    </source>
</evidence>
<evidence type="ECO:0000256" key="6">
    <source>
        <dbReference type="ARBA" id="ARBA00023136"/>
    </source>
</evidence>
<evidence type="ECO:0000313" key="9">
    <source>
        <dbReference type="EMBL" id="ACY48374.1"/>
    </source>
</evidence>
<sequence length="477" mass="54518">MSRRIELIALLAIDALMFSLAYALLYLARFEWQWFGQPKLYPMMFWLPMLLMTAYWVLLFAFSGMYRERYAESRFDELVSLFKVVTVGVLILVFAIFIDTLEPSSSREAIFFYWASVYGLVSVGRLGVRTVQKALLLRGYGVHKALIVGWSDKVEQLYSEVSRYPEAGLKIVGAIRVARPGEQPPVSESEGDGAAVAVAQVGTSACTIEALPRLIDELGVQDVLIALDGRDHDALLEVLRLCDGKPVKLKLVPDFYTLIGGMARTEHMYGLPLIEVLPEPMPAWEQSMKRLMDVTVSLLVLGLGLPLWLAIGLLIRLTSPGPAIYKQQRVGQHGRIFTLYKFRTMYVDAEARTGPVWATKDDPRVTPIGRWLRRWRLDEVPQFWNVLKGDMSLVGPRPERPYFVEKLSREIPLYNRRHRVKPGITGWAQVRWKYDSSLDDVRQKVKFDLFYIENMSLRMDLKIIFRTIYTMLAGKGQ</sequence>
<keyword evidence="3 9" id="KW-0808">Transferase</keyword>
<organism evidence="9 10">
    <name type="scientific">Rhodothermus marinus (strain ATCC 43812 / DSM 4252 / R-10)</name>
    <name type="common">Rhodothermus obamensis</name>
    <dbReference type="NCBI Taxonomy" id="518766"/>
    <lineage>
        <taxon>Bacteria</taxon>
        <taxon>Pseudomonadati</taxon>
        <taxon>Rhodothermota</taxon>
        <taxon>Rhodothermia</taxon>
        <taxon>Rhodothermales</taxon>
        <taxon>Rhodothermaceae</taxon>
        <taxon>Rhodothermus</taxon>
    </lineage>
</organism>
<feature type="domain" description="Bacterial sugar transferase" evidence="8">
    <location>
        <begin position="289"/>
        <end position="472"/>
    </location>
</feature>
<dbReference type="PANTHER" id="PTHR30576">
    <property type="entry name" value="COLANIC BIOSYNTHESIS UDP-GLUCOSE LIPID CARRIER TRANSFERASE"/>
    <property type="match status" value="1"/>
</dbReference>
<dbReference type="AlphaFoldDB" id="D0MIR6"/>
<dbReference type="RefSeq" id="WP_012843985.1">
    <property type="nucleotide sequence ID" value="NC_013501.1"/>
</dbReference>
<feature type="transmembrane region" description="Helical" evidence="7">
    <location>
        <begin position="7"/>
        <end position="25"/>
    </location>
</feature>
<dbReference type="PANTHER" id="PTHR30576:SF0">
    <property type="entry name" value="UNDECAPRENYL-PHOSPHATE N-ACETYLGALACTOSAMINYL 1-PHOSPHATE TRANSFERASE-RELATED"/>
    <property type="match status" value="1"/>
</dbReference>
<evidence type="ECO:0000259" key="8">
    <source>
        <dbReference type="Pfam" id="PF02397"/>
    </source>
</evidence>
<evidence type="ECO:0000256" key="5">
    <source>
        <dbReference type="ARBA" id="ARBA00022989"/>
    </source>
</evidence>
<dbReference type="OrthoDB" id="9808602at2"/>
<feature type="transmembrane region" description="Helical" evidence="7">
    <location>
        <begin position="294"/>
        <end position="315"/>
    </location>
</feature>
<evidence type="ECO:0000256" key="2">
    <source>
        <dbReference type="ARBA" id="ARBA00006464"/>
    </source>
</evidence>
<dbReference type="InterPro" id="IPR003362">
    <property type="entry name" value="Bact_transf"/>
</dbReference>
<gene>
    <name evidence="9" type="ordered locus">Rmar_1487</name>
</gene>
<protein>
    <submittedName>
        <fullName evidence="9">Exopolysaccharide biosynthesis polyprenyl glycosylphosphotransferase</fullName>
    </submittedName>
</protein>
<dbReference type="Proteomes" id="UP000002221">
    <property type="component" value="Chromosome"/>
</dbReference>
<keyword evidence="4 7" id="KW-0812">Transmembrane</keyword>
<dbReference type="GO" id="GO:0016020">
    <property type="term" value="C:membrane"/>
    <property type="evidence" value="ECO:0007669"/>
    <property type="project" value="UniProtKB-SubCell"/>
</dbReference>
<keyword evidence="10" id="KW-1185">Reference proteome</keyword>
<dbReference type="NCBIfam" id="TIGR03025">
    <property type="entry name" value="EPS_sugtrans"/>
    <property type="match status" value="1"/>
</dbReference>
<dbReference type="Pfam" id="PF02397">
    <property type="entry name" value="Bac_transf"/>
    <property type="match status" value="1"/>
</dbReference>
<reference evidence="9 10" key="1">
    <citation type="journal article" date="2009" name="Stand. Genomic Sci.">
        <title>Complete genome sequence of Rhodothermus marinus type strain (R-10).</title>
        <authorList>
            <person name="Nolan M."/>
            <person name="Tindall B.J."/>
            <person name="Pomrenke H."/>
            <person name="Lapidus A."/>
            <person name="Copeland A."/>
            <person name="Glavina Del Rio T."/>
            <person name="Lucas S."/>
            <person name="Chen F."/>
            <person name="Tice H."/>
            <person name="Cheng J.F."/>
            <person name="Saunders E."/>
            <person name="Han C."/>
            <person name="Bruce D."/>
            <person name="Goodwin L."/>
            <person name="Chain P."/>
            <person name="Pitluck S."/>
            <person name="Ovchinikova G."/>
            <person name="Pati A."/>
            <person name="Ivanova N."/>
            <person name="Mavromatis K."/>
            <person name="Chen A."/>
            <person name="Palaniappan K."/>
            <person name="Land M."/>
            <person name="Hauser L."/>
            <person name="Chang Y.J."/>
            <person name="Jeffries C.D."/>
            <person name="Brettin T."/>
            <person name="Goker M."/>
            <person name="Bristow J."/>
            <person name="Eisen J.A."/>
            <person name="Markowitz V."/>
            <person name="Hugenholtz P."/>
            <person name="Kyrpides N.C."/>
            <person name="Klenk H.P."/>
            <person name="Detter J.C."/>
        </authorList>
    </citation>
    <scope>NUCLEOTIDE SEQUENCE [LARGE SCALE GENOMIC DNA]</scope>
    <source>
        <strain evidence="10">ATCC 43812 / DSM 4252 / R-10</strain>
    </source>
</reference>
<dbReference type="HOGENOM" id="CLU_024920_0_0_10"/>
<feature type="transmembrane region" description="Helical" evidence="7">
    <location>
        <begin position="78"/>
        <end position="98"/>
    </location>
</feature>
<evidence type="ECO:0000256" key="4">
    <source>
        <dbReference type="ARBA" id="ARBA00022692"/>
    </source>
</evidence>
<keyword evidence="5 7" id="KW-1133">Transmembrane helix</keyword>
<dbReference type="EMBL" id="CP001807">
    <property type="protein sequence ID" value="ACY48374.1"/>
    <property type="molecule type" value="Genomic_DNA"/>
</dbReference>
<evidence type="ECO:0000313" key="10">
    <source>
        <dbReference type="Proteomes" id="UP000002221"/>
    </source>
</evidence>